<evidence type="ECO:0000256" key="3">
    <source>
        <dbReference type="ARBA" id="ARBA00022833"/>
    </source>
</evidence>
<proteinExistence type="inferred from homology"/>
<keyword evidence="2" id="KW-0479">Metal-binding</keyword>
<name>A0A060T0K3_BLAAD</name>
<dbReference type="GO" id="GO:0008270">
    <property type="term" value="F:zinc ion binding"/>
    <property type="evidence" value="ECO:0007669"/>
    <property type="project" value="TreeGrafter"/>
</dbReference>
<dbReference type="InterPro" id="IPR008584">
    <property type="entry name" value="CXXC_Zn-binding_euk"/>
</dbReference>
<dbReference type="PANTHER" id="PTHR12857">
    <property type="entry name" value="CXXC MOTIF CONTAINING ZINC BINDING PROTEIN"/>
    <property type="match status" value="1"/>
</dbReference>
<dbReference type="Pfam" id="PF05907">
    <property type="entry name" value="CXXC_Zn-b_euk"/>
    <property type="match status" value="1"/>
</dbReference>
<sequence length="160" mass="18028">MIGLNLKATLAGVTDLGFVDSPADSFEFTFKIQCTSCREIHANPVRINQYETHEMHGSRGEANFVFRCKMCKRESSATLKTTNKKYTIEDSGKDVRMVEIDARGLDVVEFIPVGKFSAKGAETTTKFEEVELEDGEWYDYDEKANEEVSITDASWSFAKV</sequence>
<comment type="similarity">
    <text evidence="1">Belongs to the UPF0587 family.</text>
</comment>
<reference evidence="4" key="1">
    <citation type="submission" date="2014-02" db="EMBL/GenBank/DDBJ databases">
        <authorList>
            <person name="Genoscope - CEA"/>
        </authorList>
    </citation>
    <scope>NUCLEOTIDE SEQUENCE</scope>
    <source>
        <strain evidence="4">LS3</strain>
    </source>
</reference>
<dbReference type="SUPFAM" id="SSF141678">
    <property type="entry name" value="MAL13P1.257-like"/>
    <property type="match status" value="1"/>
</dbReference>
<organism evidence="4">
    <name type="scientific">Blastobotrys adeninivorans</name>
    <name type="common">Yeast</name>
    <name type="synonym">Arxula adeninivorans</name>
    <dbReference type="NCBI Taxonomy" id="409370"/>
    <lineage>
        <taxon>Eukaryota</taxon>
        <taxon>Fungi</taxon>
        <taxon>Dikarya</taxon>
        <taxon>Ascomycota</taxon>
        <taxon>Saccharomycotina</taxon>
        <taxon>Dipodascomycetes</taxon>
        <taxon>Dipodascales</taxon>
        <taxon>Trichomonascaceae</taxon>
        <taxon>Blastobotrys</taxon>
    </lineage>
</organism>
<evidence type="ECO:0000256" key="2">
    <source>
        <dbReference type="ARBA" id="ARBA00022723"/>
    </source>
</evidence>
<gene>
    <name evidence="4" type="ORF">GNLVRS02_ARAD1C08778g</name>
</gene>
<dbReference type="PhylomeDB" id="A0A060T0K3"/>
<protein>
    <submittedName>
        <fullName evidence="4">ARAD1C08778p</fullName>
    </submittedName>
</protein>
<evidence type="ECO:0000256" key="1">
    <source>
        <dbReference type="ARBA" id="ARBA00007818"/>
    </source>
</evidence>
<keyword evidence="3" id="KW-0862">Zinc</keyword>
<evidence type="ECO:0000313" key="4">
    <source>
        <dbReference type="EMBL" id="CDP34279.1"/>
    </source>
</evidence>
<dbReference type="EMBL" id="HG937693">
    <property type="protein sequence ID" value="CDP34279.1"/>
    <property type="molecule type" value="Genomic_DNA"/>
</dbReference>
<dbReference type="AlphaFoldDB" id="A0A060T0K3"/>
<accession>A0A060T0K3</accession>
<dbReference type="PANTHER" id="PTHR12857:SF0">
    <property type="entry name" value="CXXC MOTIF CONTAINING ZINC BINDING PROTEIN"/>
    <property type="match status" value="1"/>
</dbReference>
<reference evidence="4" key="2">
    <citation type="submission" date="2014-06" db="EMBL/GenBank/DDBJ databases">
        <title>The complete genome of Blastobotrys (Arxula) adeninivorans LS3 - a yeast of biotechnological interest.</title>
        <authorList>
            <person name="Kunze G."/>
            <person name="Gaillardin C."/>
            <person name="Czernicka M."/>
            <person name="Durrens P."/>
            <person name="Martin T."/>
            <person name="Boer E."/>
            <person name="Gabaldon T."/>
            <person name="Cruz J."/>
            <person name="Talla E."/>
            <person name="Marck C."/>
            <person name="Goffeau A."/>
            <person name="Barbe V."/>
            <person name="Baret P."/>
            <person name="Baronian K."/>
            <person name="Beier S."/>
            <person name="Bleykasten C."/>
            <person name="Bode R."/>
            <person name="Casaregola S."/>
            <person name="Despons L."/>
            <person name="Fairhead C."/>
            <person name="Giersberg M."/>
            <person name="Gierski P."/>
            <person name="Hahnel U."/>
            <person name="Hartmann A."/>
            <person name="Jankowska D."/>
            <person name="Jubin C."/>
            <person name="Jung P."/>
            <person name="Lafontaine I."/>
            <person name="Leh-Louis V."/>
            <person name="Lemaire M."/>
            <person name="Marcet-Houben M."/>
            <person name="Mascher M."/>
            <person name="Morel G."/>
            <person name="Richard G.-F."/>
            <person name="Riechen J."/>
            <person name="Sacerdot C."/>
            <person name="Sarkar A."/>
            <person name="Savel G."/>
            <person name="Schacherer J."/>
            <person name="Sherman D."/>
            <person name="Straub M.-L."/>
            <person name="Stein N."/>
            <person name="Thierry A."/>
            <person name="Trautwein-Schult A."/>
            <person name="Westhof E."/>
            <person name="Worch S."/>
            <person name="Dujon B."/>
            <person name="Souciet J.-L."/>
            <person name="Wincker P."/>
            <person name="Scholz U."/>
            <person name="Neuveglise N."/>
        </authorList>
    </citation>
    <scope>NUCLEOTIDE SEQUENCE</scope>
    <source>
        <strain evidence="4">LS3</strain>
    </source>
</reference>